<dbReference type="Pfam" id="PF08270">
    <property type="entry name" value="PRD_Mga"/>
    <property type="match status" value="1"/>
</dbReference>
<evidence type="ECO:0000313" key="5">
    <source>
        <dbReference type="EMBL" id="MBG9987231.1"/>
    </source>
</evidence>
<dbReference type="EMBL" id="JACBXQ010000006">
    <property type="protein sequence ID" value="MBG9987231.1"/>
    <property type="molecule type" value="Genomic_DNA"/>
</dbReference>
<organism evidence="5 6">
    <name type="scientific">Facklamia lactis</name>
    <dbReference type="NCBI Taxonomy" id="2749967"/>
    <lineage>
        <taxon>Bacteria</taxon>
        <taxon>Bacillati</taxon>
        <taxon>Bacillota</taxon>
        <taxon>Bacilli</taxon>
        <taxon>Lactobacillales</taxon>
        <taxon>Aerococcaceae</taxon>
        <taxon>Facklamia</taxon>
    </lineage>
</organism>
<evidence type="ECO:0000256" key="1">
    <source>
        <dbReference type="ARBA" id="ARBA00023015"/>
    </source>
</evidence>
<evidence type="ECO:0000256" key="2">
    <source>
        <dbReference type="ARBA" id="ARBA00023163"/>
    </source>
</evidence>
<evidence type="ECO:0000313" key="6">
    <source>
        <dbReference type="Proteomes" id="UP000721415"/>
    </source>
</evidence>
<name>A0ABS0LST8_9LACT</name>
<sequence length="483" mass="58022">MSKAKFRRIKLIEYLHNELQAKSYREVAKKFNTNRRSIYEDLNYLRGKFPDMVIQTDSDTVYLRLPDNIRIDYFYTYMIRESVAFDLLESLFLYNEFERSEIIKKIDISQSTLYRLVHQINMELLEQYDLEIKLTPVKLIGEEANIRTFYNQLFSEAGNVMDWPFEIDLYKLEEFLQLIAQIFDFKLNFGNKHYWANIIAINMIRTRLGNKLPNSDKANYYYQMFDSPEHSSFKSLFHQATGFEFSKDSLQQLFYPFVQENYIASLSHFISNDLNQDNERKSILYLNTIIDDFIQEFDVILTNRDTLLFELHDTLLINKKITVNTIHVNRKGNFIKFLKKNFPKEYHYINERMTNFYLNFHTENNQSVVDQFVYTFFLKFDNILEQLQNKKAKLKATIITDLEYEHAVFVYNWIKQRVGPILELDIYEESSICIERLNSLDSQILISNFYIEDIADKHILWIEDYPTPQNYQSLTKMISQLEF</sequence>
<protein>
    <submittedName>
        <fullName evidence="5">Helix-turn-helix domain-containing protein</fullName>
    </submittedName>
</protein>
<dbReference type="Proteomes" id="UP000721415">
    <property type="component" value="Unassembled WGS sequence"/>
</dbReference>
<comment type="caution">
    <text evidence="5">The sequence shown here is derived from an EMBL/GenBank/DDBJ whole genome shotgun (WGS) entry which is preliminary data.</text>
</comment>
<keyword evidence="1" id="KW-0805">Transcription regulation</keyword>
<proteinExistence type="predicted"/>
<dbReference type="PANTHER" id="PTHR30185">
    <property type="entry name" value="CRYPTIC BETA-GLUCOSIDE BGL OPERON ANTITERMINATOR"/>
    <property type="match status" value="1"/>
</dbReference>
<dbReference type="InterPro" id="IPR036388">
    <property type="entry name" value="WH-like_DNA-bd_sf"/>
</dbReference>
<keyword evidence="2" id="KW-0804">Transcription</keyword>
<dbReference type="Gene3D" id="1.10.10.10">
    <property type="entry name" value="Winged helix-like DNA-binding domain superfamily/Winged helix DNA-binding domain"/>
    <property type="match status" value="1"/>
</dbReference>
<dbReference type="PANTHER" id="PTHR30185:SF18">
    <property type="entry name" value="TRANSCRIPTIONAL REGULATOR MTLR"/>
    <property type="match status" value="1"/>
</dbReference>
<dbReference type="InterPro" id="IPR050661">
    <property type="entry name" value="BglG_antiterminators"/>
</dbReference>
<reference evidence="5 6" key="1">
    <citation type="submission" date="2020-07" db="EMBL/GenBank/DDBJ databases">
        <title>Facklamia lactis sp. nov., isolated from raw milk.</title>
        <authorList>
            <person name="Doll E.V."/>
            <person name="Huptas C."/>
            <person name="Staib L."/>
            <person name="Wenning M."/>
            <person name="Scherer S."/>
        </authorList>
    </citation>
    <scope>NUCLEOTIDE SEQUENCE [LARGE SCALE GENOMIC DNA]</scope>
    <source>
        <strain evidence="5 6">DSM 111018</strain>
    </source>
</reference>
<dbReference type="InterPro" id="IPR007737">
    <property type="entry name" value="Mga_HTH"/>
</dbReference>
<dbReference type="RefSeq" id="WP_197116140.1">
    <property type="nucleotide sequence ID" value="NZ_JACBXQ010000006.1"/>
</dbReference>
<feature type="domain" description="M protein trans-acting positive regulator (MGA) PRD" evidence="4">
    <location>
        <begin position="171"/>
        <end position="382"/>
    </location>
</feature>
<evidence type="ECO:0000259" key="4">
    <source>
        <dbReference type="Pfam" id="PF08270"/>
    </source>
</evidence>
<dbReference type="InterPro" id="IPR013236">
    <property type="entry name" value="Mga_PRD_dom"/>
</dbReference>
<gene>
    <name evidence="5" type="ORF">HZY91_10175</name>
</gene>
<accession>A0ABS0LST8</accession>
<keyword evidence="6" id="KW-1185">Reference proteome</keyword>
<dbReference type="Pfam" id="PF05043">
    <property type="entry name" value="Mga"/>
    <property type="match status" value="1"/>
</dbReference>
<evidence type="ECO:0000259" key="3">
    <source>
        <dbReference type="Pfam" id="PF05043"/>
    </source>
</evidence>
<feature type="domain" description="Mga helix-turn-helix" evidence="3">
    <location>
        <begin position="68"/>
        <end position="154"/>
    </location>
</feature>